<comment type="caution">
    <text evidence="1">Lacks conserved residue(s) required for the propagation of feature annotation.</text>
</comment>
<feature type="region of interest" description="Disordered" evidence="2">
    <location>
        <begin position="448"/>
        <end position="472"/>
    </location>
</feature>
<dbReference type="SMART" id="SM00208">
    <property type="entry name" value="TNFR"/>
    <property type="match status" value="2"/>
</dbReference>
<feature type="region of interest" description="Disordered" evidence="2">
    <location>
        <begin position="162"/>
        <end position="216"/>
    </location>
</feature>
<organism evidence="5 6">
    <name type="scientific">Crocuta crocuta</name>
    <name type="common">Spotted hyena</name>
    <dbReference type="NCBI Taxonomy" id="9678"/>
    <lineage>
        <taxon>Eukaryota</taxon>
        <taxon>Metazoa</taxon>
        <taxon>Chordata</taxon>
        <taxon>Craniata</taxon>
        <taxon>Vertebrata</taxon>
        <taxon>Euteleostomi</taxon>
        <taxon>Mammalia</taxon>
        <taxon>Eutheria</taxon>
        <taxon>Laurasiatheria</taxon>
        <taxon>Carnivora</taxon>
        <taxon>Feliformia</taxon>
        <taxon>Hyaenidae</taxon>
        <taxon>Crocuta</taxon>
    </lineage>
</organism>
<dbReference type="InterPro" id="IPR034002">
    <property type="entry name" value="TNFRSF8_N"/>
</dbReference>
<feature type="region of interest" description="Disordered" evidence="2">
    <location>
        <begin position="90"/>
        <end position="134"/>
    </location>
</feature>
<feature type="non-terminal residue" evidence="5">
    <location>
        <position position="1"/>
    </location>
</feature>
<accession>A0A6G1AYG4</accession>
<keyword evidence="3" id="KW-0472">Membrane</keyword>
<gene>
    <name evidence="5" type="primary">Tnfrsf8</name>
    <name evidence="5" type="ORF">FOF47_R16078</name>
</gene>
<dbReference type="InterPro" id="IPR020416">
    <property type="entry name" value="TNFR_8"/>
</dbReference>
<feature type="transmembrane region" description="Helical" evidence="3">
    <location>
        <begin position="353"/>
        <end position="375"/>
    </location>
</feature>
<dbReference type="GO" id="GO:0004888">
    <property type="term" value="F:transmembrane signaling receptor activity"/>
    <property type="evidence" value="ECO:0007669"/>
    <property type="project" value="InterPro"/>
</dbReference>
<keyword evidence="3" id="KW-0812">Transmembrane</keyword>
<feature type="region of interest" description="Disordered" evidence="2">
    <location>
        <begin position="496"/>
        <end position="533"/>
    </location>
</feature>
<keyword evidence="3" id="KW-1133">Transmembrane helix</keyword>
<dbReference type="Proteomes" id="UP000475037">
    <property type="component" value="Unassembled WGS sequence"/>
</dbReference>
<dbReference type="SUPFAM" id="SSF57586">
    <property type="entry name" value="TNF receptor-like"/>
    <property type="match status" value="1"/>
</dbReference>
<dbReference type="Gene3D" id="2.10.50.10">
    <property type="entry name" value="Tumor Necrosis Factor Receptor, subunit A, domain 2"/>
    <property type="match status" value="1"/>
</dbReference>
<feature type="compositionally biased region" description="Basic and acidic residues" evidence="2">
    <location>
        <begin position="457"/>
        <end position="472"/>
    </location>
</feature>
<dbReference type="InterPro" id="IPR001368">
    <property type="entry name" value="TNFR/NGFR_Cys_rich_reg"/>
</dbReference>
<dbReference type="PANTHER" id="PTHR47497">
    <property type="entry name" value="TUMOR NECROSIS FACTOR RECEPTOR SUPERFAMILY MEMBER 8"/>
    <property type="match status" value="1"/>
</dbReference>
<dbReference type="CDD" id="cd13409">
    <property type="entry name" value="TNFRSF8"/>
    <property type="match status" value="1"/>
</dbReference>
<feature type="region of interest" description="Disordered" evidence="2">
    <location>
        <begin position="288"/>
        <end position="337"/>
    </location>
</feature>
<evidence type="ECO:0000313" key="6">
    <source>
        <dbReference type="Proteomes" id="UP000475037"/>
    </source>
</evidence>
<evidence type="ECO:0000256" key="2">
    <source>
        <dbReference type="SAM" id="MobiDB-lite"/>
    </source>
</evidence>
<evidence type="ECO:0000259" key="4">
    <source>
        <dbReference type="PROSITE" id="PS50050"/>
    </source>
</evidence>
<dbReference type="Pfam" id="PF00020">
    <property type="entry name" value="TNFR_c6"/>
    <property type="match status" value="1"/>
</dbReference>
<dbReference type="PRINTS" id="PR01923">
    <property type="entry name" value="TNFACTORR8"/>
</dbReference>
<keyword evidence="6" id="KW-1185">Reference proteome</keyword>
<sequence>GTGLVSLIDPILQDRVSRDIYAGDPGRHHDKSAGRCCHCCPVGLTPHRPCLPGSPDCRKQCEPDYYLDRNGRCTACVSCSRGKGHFPLLGAASREGPHPQAGGREGGEHPPVPQGSEAPFPVEAVTPEHRPPCPIQGAGSAISGFFLSGAGAQARPLVTFSASSSARTTPLGGGTALTPKDDPEVTGDPRSSSFVRKLSPDPGLIPHRPCPPGSPDCRKQCEPDYYLDRDSRCTACVSCSGDDLVEKTPCTWNSSRVCECRPGMFCVTSATNSCARCVTRRICPPGMATKPHGTAERDATHEPPPPEAHPECSTNPEGSKVPTRAPGAPHGGDLRAPAPGRRVQGRLCVPGPVLFWIVLVLVVVLVSVSFLLCHWRACRKWIRQKLHLCYPARTFRPALEPVGECPHQLKESISVVEPGTEELGLMNPLAVETCPNGAAHLESVRLLDASPAGSPEPPRDLPEPRVTSEHTNNRIEKIYIMKADTVIVGTVRTEVPEGRGLAGPTGPELEEDLEGDHAPHFPEQETEPPLGSCGDVMFSVEEEGKEATLPMTVSEK</sequence>
<dbReference type="PROSITE" id="PS50050">
    <property type="entry name" value="TNFR_NGFR_2"/>
    <property type="match status" value="1"/>
</dbReference>
<dbReference type="PROSITE" id="PS00652">
    <property type="entry name" value="TNFR_NGFR_1"/>
    <property type="match status" value="1"/>
</dbReference>
<reference evidence="5 6" key="1">
    <citation type="submission" date="2019-11" db="EMBL/GenBank/DDBJ databases">
        <authorList>
            <person name="Yang C."/>
            <person name="Li F."/>
        </authorList>
    </citation>
    <scope>NUCLEOTIDE SEQUENCE [LARGE SCALE GENOMIC DNA]</scope>
    <source>
        <strain evidence="5">KB4526</strain>
        <tissue evidence="5">Muscle</tissue>
    </source>
</reference>
<dbReference type="GO" id="GO:0007165">
    <property type="term" value="P:signal transduction"/>
    <property type="evidence" value="ECO:0007669"/>
    <property type="project" value="InterPro"/>
</dbReference>
<evidence type="ECO:0000256" key="3">
    <source>
        <dbReference type="SAM" id="Phobius"/>
    </source>
</evidence>
<dbReference type="InterPro" id="IPR052862">
    <property type="entry name" value="TNFR_superfamily_member_8"/>
</dbReference>
<feature type="non-terminal residue" evidence="5">
    <location>
        <position position="556"/>
    </location>
</feature>
<proteinExistence type="predicted"/>
<feature type="domain" description="TNFR-Cys" evidence="4">
    <location>
        <begin position="220"/>
        <end position="258"/>
    </location>
</feature>
<evidence type="ECO:0000313" key="5">
    <source>
        <dbReference type="EMBL" id="KAF0880660.1"/>
    </source>
</evidence>
<evidence type="ECO:0000256" key="1">
    <source>
        <dbReference type="PROSITE-ProRule" id="PRU00206"/>
    </source>
</evidence>
<dbReference type="EMBL" id="VOAJ01003106">
    <property type="protein sequence ID" value="KAF0880660.1"/>
    <property type="molecule type" value="Genomic_DNA"/>
</dbReference>
<dbReference type="AlphaFoldDB" id="A0A6G1AYG4"/>
<name>A0A6G1AYG4_CROCR</name>
<dbReference type="PANTHER" id="PTHR47497:SF1">
    <property type="entry name" value="TUMOR NECROSIS FACTOR RECEPTOR SUPERFAMILY MEMBER 8"/>
    <property type="match status" value="1"/>
</dbReference>
<protein>
    <submittedName>
        <fullName evidence="5">TNR8 factor</fullName>
    </submittedName>
</protein>
<feature type="repeat" description="TNFR-Cys" evidence="1">
    <location>
        <begin position="220"/>
        <end position="258"/>
    </location>
</feature>
<comment type="caution">
    <text evidence="5">The sequence shown here is derived from an EMBL/GenBank/DDBJ whole genome shotgun (WGS) entry which is preliminary data.</text>
</comment>